<reference evidence="5" key="1">
    <citation type="submission" date="2021-04" db="EMBL/GenBank/DDBJ databases">
        <title>Genome based classification of Actinospica acidithermotolerans sp. nov., an actinobacterium isolated from an Indonesian hot spring.</title>
        <authorList>
            <person name="Kusuma A.B."/>
            <person name="Putra K.E."/>
            <person name="Nafisah S."/>
            <person name="Loh J."/>
            <person name="Nouioui I."/>
            <person name="Goodfellow M."/>
        </authorList>
    </citation>
    <scope>NUCLEOTIDE SEQUENCE</scope>
    <source>
        <strain evidence="5">MGRD01-02</strain>
    </source>
</reference>
<keyword evidence="3 5" id="KW-0378">Hydrolase</keyword>
<dbReference type="EMBL" id="JAGSOH010000184">
    <property type="protein sequence ID" value="MBR7831097.1"/>
    <property type="molecule type" value="Genomic_DNA"/>
</dbReference>
<evidence type="ECO:0000256" key="3">
    <source>
        <dbReference type="ARBA" id="ARBA00022801"/>
    </source>
</evidence>
<protein>
    <submittedName>
        <fullName evidence="5">HAD family hydrolase</fullName>
    </submittedName>
</protein>
<comment type="cofactor">
    <cofactor evidence="1">
        <name>Mg(2+)</name>
        <dbReference type="ChEBI" id="CHEBI:18420"/>
    </cofactor>
</comment>
<dbReference type="InterPro" id="IPR006439">
    <property type="entry name" value="HAD-SF_hydro_IA"/>
</dbReference>
<dbReference type="InterPro" id="IPR051400">
    <property type="entry name" value="HAD-like_hydrolase"/>
</dbReference>
<comment type="caution">
    <text evidence="5">The sequence shown here is derived from an EMBL/GenBank/DDBJ whole genome shotgun (WGS) entry which is preliminary data.</text>
</comment>
<name>A0A941EIE2_9ACTN</name>
<keyword evidence="6" id="KW-1185">Reference proteome</keyword>
<accession>A0A941EIE2</accession>
<dbReference type="InterPro" id="IPR041492">
    <property type="entry name" value="HAD_2"/>
</dbReference>
<evidence type="ECO:0000256" key="1">
    <source>
        <dbReference type="ARBA" id="ARBA00001946"/>
    </source>
</evidence>
<evidence type="ECO:0000256" key="2">
    <source>
        <dbReference type="ARBA" id="ARBA00022723"/>
    </source>
</evidence>
<dbReference type="Gene3D" id="1.20.120.710">
    <property type="entry name" value="Haloacid dehalogenase hydrolase-like domain"/>
    <property type="match status" value="1"/>
</dbReference>
<keyword evidence="2" id="KW-0479">Metal-binding</keyword>
<dbReference type="PRINTS" id="PR00413">
    <property type="entry name" value="HADHALOGNASE"/>
</dbReference>
<sequence length="228" mass="24844">MNFAFFDLDDTLVDTRAALHAWALDFVAEYGIGDGDEEQAAARVVSQRVREVETWREFAEHVDEWYGIDVPVDQLFEKLATSYSAKFTIAPSVTDGLVRLRAAGLLLGIVTNGMTRVQHGKIDQVGLRDYVDVVIDSQSAGVRKPDRRIFEHAAGLIGVELGPRGWMVGDMLDKDVEGGIAAGLRTIWLPHEVVRAPGDPEPEFAAASIDEAIAIIEGSVRTPAATAE</sequence>
<evidence type="ECO:0000313" key="6">
    <source>
        <dbReference type="Proteomes" id="UP000676325"/>
    </source>
</evidence>
<dbReference type="GO" id="GO:0046872">
    <property type="term" value="F:metal ion binding"/>
    <property type="evidence" value="ECO:0007669"/>
    <property type="project" value="UniProtKB-KW"/>
</dbReference>
<dbReference type="Gene3D" id="3.40.50.1000">
    <property type="entry name" value="HAD superfamily/HAD-like"/>
    <property type="match status" value="1"/>
</dbReference>
<dbReference type="PANTHER" id="PTHR46470">
    <property type="entry name" value="N-ACYLNEURAMINATE-9-PHOSPHATASE"/>
    <property type="match status" value="1"/>
</dbReference>
<dbReference type="AlphaFoldDB" id="A0A941EIE2"/>
<dbReference type="Proteomes" id="UP000676325">
    <property type="component" value="Unassembled WGS sequence"/>
</dbReference>
<dbReference type="PANTHER" id="PTHR46470:SF2">
    <property type="entry name" value="GLYCERALDEHYDE 3-PHOSPHATE PHOSPHATASE"/>
    <property type="match status" value="1"/>
</dbReference>
<organism evidence="5 6">
    <name type="scientific">Actinospica acidithermotolerans</name>
    <dbReference type="NCBI Taxonomy" id="2828514"/>
    <lineage>
        <taxon>Bacteria</taxon>
        <taxon>Bacillati</taxon>
        <taxon>Actinomycetota</taxon>
        <taxon>Actinomycetes</taxon>
        <taxon>Catenulisporales</taxon>
        <taxon>Actinospicaceae</taxon>
        <taxon>Actinospica</taxon>
    </lineage>
</organism>
<gene>
    <name evidence="5" type="ORF">KDK95_32630</name>
</gene>
<dbReference type="GO" id="GO:0016791">
    <property type="term" value="F:phosphatase activity"/>
    <property type="evidence" value="ECO:0007669"/>
    <property type="project" value="TreeGrafter"/>
</dbReference>
<dbReference type="InterPro" id="IPR036412">
    <property type="entry name" value="HAD-like_sf"/>
</dbReference>
<dbReference type="SUPFAM" id="SSF56784">
    <property type="entry name" value="HAD-like"/>
    <property type="match status" value="1"/>
</dbReference>
<keyword evidence="4" id="KW-0460">Magnesium</keyword>
<dbReference type="Pfam" id="PF13419">
    <property type="entry name" value="HAD_2"/>
    <property type="match status" value="1"/>
</dbReference>
<proteinExistence type="predicted"/>
<dbReference type="GO" id="GO:0044281">
    <property type="term" value="P:small molecule metabolic process"/>
    <property type="evidence" value="ECO:0007669"/>
    <property type="project" value="UniProtKB-ARBA"/>
</dbReference>
<dbReference type="RefSeq" id="WP_212522216.1">
    <property type="nucleotide sequence ID" value="NZ_JAGSOH010000184.1"/>
</dbReference>
<evidence type="ECO:0000256" key="4">
    <source>
        <dbReference type="ARBA" id="ARBA00022842"/>
    </source>
</evidence>
<dbReference type="SFLD" id="SFLDG01129">
    <property type="entry name" value="C1.5:_HAD__Beta-PGM__Phosphata"/>
    <property type="match status" value="1"/>
</dbReference>
<dbReference type="NCBIfam" id="TIGR01549">
    <property type="entry name" value="HAD-SF-IA-v1"/>
    <property type="match status" value="1"/>
</dbReference>
<evidence type="ECO:0000313" key="5">
    <source>
        <dbReference type="EMBL" id="MBR7831097.1"/>
    </source>
</evidence>
<dbReference type="InterPro" id="IPR023214">
    <property type="entry name" value="HAD_sf"/>
</dbReference>
<dbReference type="SFLD" id="SFLDS00003">
    <property type="entry name" value="Haloacid_Dehalogenase"/>
    <property type="match status" value="1"/>
</dbReference>